<dbReference type="SUPFAM" id="SSF81301">
    <property type="entry name" value="Nucleotidyltransferase"/>
    <property type="match status" value="1"/>
</dbReference>
<dbReference type="SUPFAM" id="SSF81891">
    <property type="entry name" value="Poly A polymerase C-terminal region-like"/>
    <property type="match status" value="1"/>
</dbReference>
<dbReference type="Pfam" id="PF12627">
    <property type="entry name" value="PolyA_pol_RNAbd"/>
    <property type="match status" value="1"/>
</dbReference>
<keyword evidence="7" id="KW-0460">Magnesium</keyword>
<evidence type="ECO:0000256" key="1">
    <source>
        <dbReference type="ARBA" id="ARBA00001946"/>
    </source>
</evidence>
<keyword evidence="2 8" id="KW-0808">Transferase</keyword>
<accession>A0ABQ0AFY7</accession>
<dbReference type="Pfam" id="PF01743">
    <property type="entry name" value="PolyA_pol"/>
    <property type="match status" value="1"/>
</dbReference>
<dbReference type="InterPro" id="IPR050264">
    <property type="entry name" value="Bact_CCA-adding_enz_type3_sf"/>
</dbReference>
<gene>
    <name evidence="11" type="ORF">NBRC116598_02300</name>
</gene>
<evidence type="ECO:0000259" key="10">
    <source>
        <dbReference type="Pfam" id="PF12627"/>
    </source>
</evidence>
<proteinExistence type="inferred from homology"/>
<evidence type="ECO:0000313" key="11">
    <source>
        <dbReference type="EMBL" id="GAA6194786.1"/>
    </source>
</evidence>
<dbReference type="InterPro" id="IPR043519">
    <property type="entry name" value="NT_sf"/>
</dbReference>
<comment type="similarity">
    <text evidence="8">Belongs to the tRNA nucleotidyltransferase/poly(A) polymerase family.</text>
</comment>
<name>A0ABQ0AFY7_9RHOB</name>
<evidence type="ECO:0000256" key="5">
    <source>
        <dbReference type="ARBA" id="ARBA00022723"/>
    </source>
</evidence>
<keyword evidence="6" id="KW-0547">Nucleotide-binding</keyword>
<evidence type="ECO:0000259" key="9">
    <source>
        <dbReference type="Pfam" id="PF01743"/>
    </source>
</evidence>
<feature type="domain" description="Poly A polymerase head" evidence="9">
    <location>
        <begin position="35"/>
        <end position="155"/>
    </location>
</feature>
<comment type="cofactor">
    <cofactor evidence="1">
        <name>Mg(2+)</name>
        <dbReference type="ChEBI" id="CHEBI:18420"/>
    </cofactor>
</comment>
<dbReference type="PANTHER" id="PTHR46173">
    <property type="entry name" value="CCA TRNA NUCLEOTIDYLTRANSFERASE 1, MITOCHONDRIAL"/>
    <property type="match status" value="1"/>
</dbReference>
<evidence type="ECO:0000256" key="6">
    <source>
        <dbReference type="ARBA" id="ARBA00022741"/>
    </source>
</evidence>
<evidence type="ECO:0000256" key="3">
    <source>
        <dbReference type="ARBA" id="ARBA00022694"/>
    </source>
</evidence>
<organism evidence="11 12">
    <name type="scientific">Pseudophaeobacter arcticus</name>
    <dbReference type="NCBI Taxonomy" id="385492"/>
    <lineage>
        <taxon>Bacteria</taxon>
        <taxon>Pseudomonadati</taxon>
        <taxon>Pseudomonadota</taxon>
        <taxon>Alphaproteobacteria</taxon>
        <taxon>Rhodobacterales</taxon>
        <taxon>Paracoccaceae</taxon>
        <taxon>Pseudophaeobacter</taxon>
    </lineage>
</organism>
<dbReference type="Gene3D" id="3.30.460.10">
    <property type="entry name" value="Beta Polymerase, domain 2"/>
    <property type="match status" value="1"/>
</dbReference>
<dbReference type="RefSeq" id="WP_295449501.1">
    <property type="nucleotide sequence ID" value="NZ_BAABWU010000001.1"/>
</dbReference>
<dbReference type="Gene3D" id="1.10.3090.10">
    <property type="entry name" value="cca-adding enzyme, domain 2"/>
    <property type="match status" value="1"/>
</dbReference>
<dbReference type="EMBL" id="BAABWU010000001">
    <property type="protein sequence ID" value="GAA6194786.1"/>
    <property type="molecule type" value="Genomic_DNA"/>
</dbReference>
<feature type="domain" description="tRNA nucleotidyltransferase/poly(A) polymerase RNA and SrmB- binding" evidence="10">
    <location>
        <begin position="188"/>
        <end position="245"/>
    </location>
</feature>
<protein>
    <submittedName>
        <fullName evidence="11">CCA tRNA nucleotidyltransferase</fullName>
    </submittedName>
</protein>
<keyword evidence="12" id="KW-1185">Reference proteome</keyword>
<dbReference type="InterPro" id="IPR032828">
    <property type="entry name" value="PolyA_RNA-bd"/>
</dbReference>
<comment type="caution">
    <text evidence="11">The sequence shown here is derived from an EMBL/GenBank/DDBJ whole genome shotgun (WGS) entry which is preliminary data.</text>
</comment>
<sequence length="389" mass="41292">MTLLAGQPWLTDPATQAVCAALTAEGTERGAAALFVGGCVRNALMGVPVSDIDIATDATPDEVVALAKAAGIKAIPTGIDHGTVTLVQNQIPHEVTTFRKDVATDGRRAVVAFSKEIAEDAARRDFTMNAIYARPDGTVVDPLGGMADLKARRVRFIGTAEHRIREDYLRTLRYFRFHAWYGDTQAGFDPEALAAIAANLEGLSQLSLERVTAELLKLLGAPDPAPAIAVMRQIGVLGQILPGADDRALAPLIHLEAGAQVDPVRRLAALGGAEMQGHLRLSKAEARQLVQLRDAVSASATATELSYRLGRDLAHSACLLRAALLEQPISPELETDLARGTEAIFPIVAADLMPDLSGAALGAALKQLEQAWIASGFALDRAELLQQLK</sequence>
<dbReference type="InterPro" id="IPR002646">
    <property type="entry name" value="PolA_pol_head_dom"/>
</dbReference>
<evidence type="ECO:0000256" key="2">
    <source>
        <dbReference type="ARBA" id="ARBA00022679"/>
    </source>
</evidence>
<dbReference type="PANTHER" id="PTHR46173:SF1">
    <property type="entry name" value="CCA TRNA NUCLEOTIDYLTRANSFERASE 1, MITOCHONDRIAL"/>
    <property type="match status" value="1"/>
</dbReference>
<keyword evidence="4" id="KW-0548">Nucleotidyltransferase</keyword>
<keyword evidence="8" id="KW-0694">RNA-binding</keyword>
<evidence type="ECO:0000256" key="8">
    <source>
        <dbReference type="RuleBase" id="RU003953"/>
    </source>
</evidence>
<dbReference type="Proteomes" id="UP001441944">
    <property type="component" value="Unassembled WGS sequence"/>
</dbReference>
<keyword evidence="3" id="KW-0819">tRNA processing</keyword>
<keyword evidence="5" id="KW-0479">Metal-binding</keyword>
<dbReference type="CDD" id="cd05398">
    <property type="entry name" value="NT_ClassII-CCAase"/>
    <property type="match status" value="1"/>
</dbReference>
<evidence type="ECO:0000256" key="7">
    <source>
        <dbReference type="ARBA" id="ARBA00022842"/>
    </source>
</evidence>
<reference evidence="11 12" key="1">
    <citation type="submission" date="2024-04" db="EMBL/GenBank/DDBJ databases">
        <title>Draft genome sequence of Pseudophaeobacter arcticus NBRC 116598.</title>
        <authorList>
            <person name="Miyakawa T."/>
            <person name="Kusuya Y."/>
            <person name="Miura T."/>
        </authorList>
    </citation>
    <scope>NUCLEOTIDE SEQUENCE [LARGE SCALE GENOMIC DNA]</scope>
    <source>
        <strain evidence="11 12">SU-CL00105</strain>
    </source>
</reference>
<evidence type="ECO:0000256" key="4">
    <source>
        <dbReference type="ARBA" id="ARBA00022695"/>
    </source>
</evidence>
<evidence type="ECO:0000313" key="12">
    <source>
        <dbReference type="Proteomes" id="UP001441944"/>
    </source>
</evidence>